<evidence type="ECO:0000256" key="8">
    <source>
        <dbReference type="ARBA" id="ARBA00038165"/>
    </source>
</evidence>
<evidence type="ECO:0000256" key="6">
    <source>
        <dbReference type="ARBA" id="ARBA00023163"/>
    </source>
</evidence>
<dbReference type="EMBL" id="AZBU02000001">
    <property type="protein sequence ID" value="TMS36761.1"/>
    <property type="molecule type" value="Genomic_DNA"/>
</dbReference>
<dbReference type="CDD" id="cd00086">
    <property type="entry name" value="homeodomain"/>
    <property type="match status" value="1"/>
</dbReference>
<dbReference type="InterPro" id="IPR001356">
    <property type="entry name" value="HD"/>
</dbReference>
<dbReference type="GO" id="GO:0000977">
    <property type="term" value="F:RNA polymerase II transcription regulatory region sequence-specific DNA binding"/>
    <property type="evidence" value="ECO:0007669"/>
    <property type="project" value="TreeGrafter"/>
</dbReference>
<dbReference type="STRING" id="34508.A0A4U8UU06"/>
<dbReference type="AlphaFoldDB" id="A0A4U8UU06"/>
<keyword evidence="5 9" id="KW-0371">Homeobox</keyword>
<feature type="domain" description="Homeobox" evidence="12">
    <location>
        <begin position="275"/>
        <end position="335"/>
    </location>
</feature>
<dbReference type="PANTHER" id="PTHR46110:SF3">
    <property type="entry name" value="HOMEOBOX PROTEIN HMX"/>
    <property type="match status" value="1"/>
</dbReference>
<evidence type="ECO:0000256" key="1">
    <source>
        <dbReference type="ARBA" id="ARBA00004123"/>
    </source>
</evidence>
<reference evidence="13 14" key="1">
    <citation type="journal article" date="2015" name="Genome Biol.">
        <title>Comparative genomics of Steinernema reveals deeply conserved gene regulatory networks.</title>
        <authorList>
            <person name="Dillman A.R."/>
            <person name="Macchietto M."/>
            <person name="Porter C.F."/>
            <person name="Rogers A."/>
            <person name="Williams B."/>
            <person name="Antoshechkin I."/>
            <person name="Lee M.M."/>
            <person name="Goodwin Z."/>
            <person name="Lu X."/>
            <person name="Lewis E.E."/>
            <person name="Goodrich-Blair H."/>
            <person name="Stock S.P."/>
            <person name="Adams B.J."/>
            <person name="Sternberg P.W."/>
            <person name="Mortazavi A."/>
        </authorList>
    </citation>
    <scope>NUCLEOTIDE SEQUENCE [LARGE SCALE GENOMIC DNA]</scope>
    <source>
        <strain evidence="13 14">ALL</strain>
    </source>
</reference>
<evidence type="ECO:0000256" key="10">
    <source>
        <dbReference type="RuleBase" id="RU000682"/>
    </source>
</evidence>
<evidence type="ECO:0000256" key="3">
    <source>
        <dbReference type="ARBA" id="ARBA00023015"/>
    </source>
</evidence>
<feature type="DNA-binding region" description="Homeobox" evidence="9">
    <location>
        <begin position="277"/>
        <end position="336"/>
    </location>
</feature>
<dbReference type="InterPro" id="IPR009057">
    <property type="entry name" value="Homeodomain-like_sf"/>
</dbReference>
<dbReference type="InterPro" id="IPR017970">
    <property type="entry name" value="Homeobox_CS"/>
</dbReference>
<dbReference type="EMBL" id="CM016762">
    <property type="protein sequence ID" value="TMS36761.1"/>
    <property type="molecule type" value="Genomic_DNA"/>
</dbReference>
<sequence>MTDLKRKHSSELSLDDSEPHKRRASDADTDGETSSGISSSNGSHGVPSPTPAATKNSRFSIHAILTQSAVDSSLDHKEFDEKEDEEKADEGIRADLNSKHFSVEGVVKPFERPPLEMLTAWNHILAQSLHARGLQLGGFLPTWPQPELHGISNALPGSSEIFGPPNPLQSATFLAQLQARQNQLHLMSDKAFDLSISGMNSALHNAMPSTPHMLQSNRDVLCSTANAETSREQGEDTSNRTSLNASPVESECEEAGEKGSDDEAMLAGGEGCSGNRKKKTRTVFSRQQVSHLEMMFDMKRYLSSQERANLAQTLHLTETQVKIWFQNRRNKWKRQSVTDVDSTGMQLPSTTNLFAHSLGGQPDRLHGVMHSAAITQAGPTPVTLHQPFLSSVGSPSVDHATAAAVAKLFCGYATM</sequence>
<keyword evidence="14" id="KW-1185">Reference proteome</keyword>
<evidence type="ECO:0000256" key="4">
    <source>
        <dbReference type="ARBA" id="ARBA00023125"/>
    </source>
</evidence>
<feature type="compositionally biased region" description="Low complexity" evidence="11">
    <location>
        <begin position="32"/>
        <end position="45"/>
    </location>
</feature>
<dbReference type="GO" id="GO:0000981">
    <property type="term" value="F:DNA-binding transcription factor activity, RNA polymerase II-specific"/>
    <property type="evidence" value="ECO:0007669"/>
    <property type="project" value="InterPro"/>
</dbReference>
<organism evidence="13 14">
    <name type="scientific">Steinernema carpocapsae</name>
    <name type="common">Entomopathogenic nematode</name>
    <dbReference type="NCBI Taxonomy" id="34508"/>
    <lineage>
        <taxon>Eukaryota</taxon>
        <taxon>Metazoa</taxon>
        <taxon>Ecdysozoa</taxon>
        <taxon>Nematoda</taxon>
        <taxon>Chromadorea</taxon>
        <taxon>Rhabditida</taxon>
        <taxon>Tylenchina</taxon>
        <taxon>Panagrolaimomorpha</taxon>
        <taxon>Strongyloidoidea</taxon>
        <taxon>Steinernematidae</taxon>
        <taxon>Steinernema</taxon>
    </lineage>
</organism>
<feature type="region of interest" description="Disordered" evidence="11">
    <location>
        <begin position="1"/>
        <end position="60"/>
    </location>
</feature>
<gene>
    <name evidence="13" type="ORF">L596_003850</name>
</gene>
<feature type="region of interest" description="Disordered" evidence="11">
    <location>
        <begin position="226"/>
        <end position="264"/>
    </location>
</feature>
<feature type="region of interest" description="Disordered" evidence="11">
    <location>
        <begin position="72"/>
        <end position="93"/>
    </location>
</feature>
<dbReference type="InterPro" id="IPR020479">
    <property type="entry name" value="HD_metazoa"/>
</dbReference>
<dbReference type="Gene3D" id="1.10.10.60">
    <property type="entry name" value="Homeodomain-like"/>
    <property type="match status" value="1"/>
</dbReference>
<keyword evidence="7 9" id="KW-0539">Nucleus</keyword>
<evidence type="ECO:0000256" key="5">
    <source>
        <dbReference type="ARBA" id="ARBA00023155"/>
    </source>
</evidence>
<feature type="compositionally biased region" description="Basic and acidic residues" evidence="11">
    <location>
        <begin position="229"/>
        <end position="238"/>
    </location>
</feature>
<dbReference type="InterPro" id="IPR051300">
    <property type="entry name" value="HMX_Homeobox_TF"/>
</dbReference>
<evidence type="ECO:0000259" key="12">
    <source>
        <dbReference type="PROSITE" id="PS50071"/>
    </source>
</evidence>
<protein>
    <recommendedName>
        <fullName evidence="12">Homeobox domain-containing protein</fullName>
    </recommendedName>
</protein>
<keyword evidence="4 9" id="KW-0238">DNA-binding</keyword>
<feature type="compositionally biased region" description="Polar residues" evidence="11">
    <location>
        <begin position="51"/>
        <end position="60"/>
    </location>
</feature>
<evidence type="ECO:0000256" key="7">
    <source>
        <dbReference type="ARBA" id="ARBA00023242"/>
    </source>
</evidence>
<comment type="similarity">
    <text evidence="8">Belongs to the HMX homeobox family.</text>
</comment>
<accession>A0A4U8UU06</accession>
<keyword evidence="6" id="KW-0804">Transcription</keyword>
<dbReference type="PROSITE" id="PS50071">
    <property type="entry name" value="HOMEOBOX_2"/>
    <property type="match status" value="1"/>
</dbReference>
<dbReference type="FunFam" id="1.10.10.60:FF:000053">
    <property type="entry name" value="H6 family homeobox 2"/>
    <property type="match status" value="1"/>
</dbReference>
<reference evidence="13 14" key="2">
    <citation type="journal article" date="2019" name="G3 (Bethesda)">
        <title>Hybrid Assembly of the Genome of the Entomopathogenic Nematode Steinernema carpocapsae Identifies the X-Chromosome.</title>
        <authorList>
            <person name="Serra L."/>
            <person name="Macchietto M."/>
            <person name="Macias-Munoz A."/>
            <person name="McGill C.J."/>
            <person name="Rodriguez I.M."/>
            <person name="Rodriguez B."/>
            <person name="Murad R."/>
            <person name="Mortazavi A."/>
        </authorList>
    </citation>
    <scope>NUCLEOTIDE SEQUENCE [LARGE SCALE GENOMIC DNA]</scope>
    <source>
        <strain evidence="13 14">ALL</strain>
    </source>
</reference>
<proteinExistence type="inferred from homology"/>
<comment type="caution">
    <text evidence="13">The sequence shown here is derived from an EMBL/GenBank/DDBJ whole genome shotgun (WGS) entry which is preliminary data.</text>
</comment>
<evidence type="ECO:0000313" key="13">
    <source>
        <dbReference type="EMBL" id="TMS36761.1"/>
    </source>
</evidence>
<keyword evidence="2" id="KW-0217">Developmental protein</keyword>
<dbReference type="Proteomes" id="UP000298663">
    <property type="component" value="Chromosome X"/>
</dbReference>
<dbReference type="Pfam" id="PF00046">
    <property type="entry name" value="Homeodomain"/>
    <property type="match status" value="1"/>
</dbReference>
<dbReference type="PRINTS" id="PR00024">
    <property type="entry name" value="HOMEOBOX"/>
</dbReference>
<dbReference type="PROSITE" id="PS00027">
    <property type="entry name" value="HOMEOBOX_1"/>
    <property type="match status" value="1"/>
</dbReference>
<evidence type="ECO:0000313" key="14">
    <source>
        <dbReference type="Proteomes" id="UP000298663"/>
    </source>
</evidence>
<evidence type="ECO:0000256" key="9">
    <source>
        <dbReference type="PROSITE-ProRule" id="PRU00108"/>
    </source>
</evidence>
<comment type="subcellular location">
    <subcellularLocation>
        <location evidence="1 9 10">Nucleus</location>
    </subcellularLocation>
</comment>
<dbReference type="SUPFAM" id="SSF46689">
    <property type="entry name" value="Homeodomain-like"/>
    <property type="match status" value="1"/>
</dbReference>
<keyword evidence="3" id="KW-0805">Transcription regulation</keyword>
<evidence type="ECO:0000256" key="11">
    <source>
        <dbReference type="SAM" id="MobiDB-lite"/>
    </source>
</evidence>
<dbReference type="PANTHER" id="PTHR46110">
    <property type="entry name" value="HOMEOBOX PROTEIN HMX"/>
    <property type="match status" value="1"/>
</dbReference>
<dbReference type="GO" id="GO:0005634">
    <property type="term" value="C:nucleus"/>
    <property type="evidence" value="ECO:0007669"/>
    <property type="project" value="UniProtKB-SubCell"/>
</dbReference>
<dbReference type="OrthoDB" id="6159439at2759"/>
<evidence type="ECO:0000256" key="2">
    <source>
        <dbReference type="ARBA" id="ARBA00022473"/>
    </source>
</evidence>
<dbReference type="SMART" id="SM00389">
    <property type="entry name" value="HOX"/>
    <property type="match status" value="1"/>
</dbReference>
<name>A0A4U8UU06_STECR</name>